<name>A0A0G1A6J3_9BACT</name>
<reference evidence="1 2" key="1">
    <citation type="journal article" date="2015" name="Nature">
        <title>rRNA introns, odd ribosomes, and small enigmatic genomes across a large radiation of phyla.</title>
        <authorList>
            <person name="Brown C.T."/>
            <person name="Hug L.A."/>
            <person name="Thomas B.C."/>
            <person name="Sharon I."/>
            <person name="Castelle C.J."/>
            <person name="Singh A."/>
            <person name="Wilkins M.J."/>
            <person name="Williams K.H."/>
            <person name="Banfield J.F."/>
        </authorList>
    </citation>
    <scope>NUCLEOTIDE SEQUENCE [LARGE SCALE GENOMIC DNA]</scope>
</reference>
<evidence type="ECO:0000313" key="2">
    <source>
        <dbReference type="Proteomes" id="UP000034837"/>
    </source>
</evidence>
<dbReference type="PROSITE" id="PS51257">
    <property type="entry name" value="PROKAR_LIPOPROTEIN"/>
    <property type="match status" value="1"/>
</dbReference>
<dbReference type="Proteomes" id="UP000034837">
    <property type="component" value="Unassembled WGS sequence"/>
</dbReference>
<organism evidence="1 2">
    <name type="scientific">Candidatus Magasanikbacteria bacterium GW2011_GWA2_42_32</name>
    <dbReference type="NCBI Taxonomy" id="1619039"/>
    <lineage>
        <taxon>Bacteria</taxon>
        <taxon>Candidatus Magasanikiibacteriota</taxon>
    </lineage>
</organism>
<sequence>MAIRKRTIQPSIWQDPDFGTLSPLAQLIFIGCITQADDEGRLNGHPAVIKSSLFPYETMTLEQIFDGLQEIINKVMNFIYYSVDGQFYIQLKNWGKHQILREDRLIKSTFPQPPKDIVAGRCRASDRQVGAEVSKEVSKEVRPPQAAAVIKILDGLRSDLEAKGILKNTKLL</sequence>
<comment type="caution">
    <text evidence="1">The sequence shown here is derived from an EMBL/GenBank/DDBJ whole genome shotgun (WGS) entry which is preliminary data.</text>
</comment>
<proteinExistence type="predicted"/>
<gene>
    <name evidence="1" type="ORF">UV20_C0009G0053</name>
</gene>
<evidence type="ECO:0000313" key="1">
    <source>
        <dbReference type="EMBL" id="KKS56574.1"/>
    </source>
</evidence>
<dbReference type="AlphaFoldDB" id="A0A0G1A6J3"/>
<protein>
    <submittedName>
        <fullName evidence="1">Uncharacterized protein</fullName>
    </submittedName>
</protein>
<dbReference type="EMBL" id="LCDO01000009">
    <property type="protein sequence ID" value="KKS56574.1"/>
    <property type="molecule type" value="Genomic_DNA"/>
</dbReference>
<accession>A0A0G1A6J3</accession>